<dbReference type="PANTHER" id="PTHR36304:SF4">
    <property type="entry name" value="DUF4388 DOMAIN-CONTAINING PROTEIN"/>
    <property type="match status" value="1"/>
</dbReference>
<name>A0A841H3Z5_9BACT</name>
<dbReference type="SUPFAM" id="SSF160246">
    <property type="entry name" value="EspE N-terminal domain-like"/>
    <property type="match status" value="1"/>
</dbReference>
<proteinExistence type="predicted"/>
<reference evidence="2 3" key="1">
    <citation type="submission" date="2020-08" db="EMBL/GenBank/DDBJ databases">
        <title>Genomic Encyclopedia of Type Strains, Phase IV (KMG-IV): sequencing the most valuable type-strain genomes for metagenomic binning, comparative biology and taxonomic classification.</title>
        <authorList>
            <person name="Goeker M."/>
        </authorList>
    </citation>
    <scope>NUCLEOTIDE SEQUENCE [LARGE SCALE GENOMIC DNA]</scope>
    <source>
        <strain evidence="2 3">DSM 29007</strain>
    </source>
</reference>
<dbReference type="Proteomes" id="UP000582837">
    <property type="component" value="Unassembled WGS sequence"/>
</dbReference>
<dbReference type="InterPro" id="IPR025497">
    <property type="entry name" value="PatA-like_N"/>
</dbReference>
<dbReference type="InterPro" id="IPR011990">
    <property type="entry name" value="TPR-like_helical_dom_sf"/>
</dbReference>
<gene>
    <name evidence="2" type="ORF">HNQ61_004505</name>
</gene>
<dbReference type="EMBL" id="JACHIA010000018">
    <property type="protein sequence ID" value="MBB6072841.1"/>
    <property type="molecule type" value="Genomic_DNA"/>
</dbReference>
<comment type="caution">
    <text evidence="2">The sequence shown here is derived from an EMBL/GenBank/DDBJ whole genome shotgun (WGS) entry which is preliminary data.</text>
</comment>
<dbReference type="AlphaFoldDB" id="A0A841H3Z5"/>
<evidence type="ECO:0000313" key="2">
    <source>
        <dbReference type="EMBL" id="MBB6072841.1"/>
    </source>
</evidence>
<protein>
    <submittedName>
        <fullName evidence="2">Tetratricopeptide (TPR) repeat protein</fullName>
    </submittedName>
</protein>
<dbReference type="PANTHER" id="PTHR36304">
    <property type="entry name" value="DOMAIN GTPASE-ACTIVATING PROTEIN, PUTATIVE-RELATED-RELATED"/>
    <property type="match status" value="1"/>
</dbReference>
<keyword evidence="3" id="KW-1185">Reference proteome</keyword>
<evidence type="ECO:0000313" key="3">
    <source>
        <dbReference type="Proteomes" id="UP000582837"/>
    </source>
</evidence>
<sequence length="384" mass="42009">MAIEGPLRELALTDVFQLLDLSRKTGTLSITPEDRRSRPALVRFERGAVTAAELGQAHERLGHLLLRAGKVTETQVEQARRAQQYAPGTPLGSILVDQGAVTADEVRRQLRFQIQEIVFELIQWKDGYFRFEEGPAPEPGSVPVRVSTESLLMEAARRVDEWSTLEKKIPHMGVIPVFVADSPDGPTLDLHPTEWEVLAEIDGTRTLKMIAASLGRGDFDVAKIVFGLVSTGVADILDETAEPAHAPLPGTMERPLRDALGEAELALADGAADRARRLLDDLARAHPDRPEVYTLLAEAHRRLGRWGEVILALGRASSLDPLAAGVHYQMGFAAARTGDLNRARDAWDTYLRLDDPGGAPRAARALRARDAVDALLAVMDEEGR</sequence>
<evidence type="ECO:0000259" key="1">
    <source>
        <dbReference type="Pfam" id="PF14332"/>
    </source>
</evidence>
<accession>A0A841H3Z5</accession>
<feature type="domain" description="PatA-like N-terminal" evidence="1">
    <location>
        <begin position="4"/>
        <end position="163"/>
    </location>
</feature>
<dbReference type="Gene3D" id="1.25.40.10">
    <property type="entry name" value="Tetratricopeptide repeat domain"/>
    <property type="match status" value="1"/>
</dbReference>
<dbReference type="Pfam" id="PF14332">
    <property type="entry name" value="DUF4388"/>
    <property type="match status" value="1"/>
</dbReference>
<organism evidence="2 3">
    <name type="scientific">Longimicrobium terrae</name>
    <dbReference type="NCBI Taxonomy" id="1639882"/>
    <lineage>
        <taxon>Bacteria</taxon>
        <taxon>Pseudomonadati</taxon>
        <taxon>Gemmatimonadota</taxon>
        <taxon>Longimicrobiia</taxon>
        <taxon>Longimicrobiales</taxon>
        <taxon>Longimicrobiaceae</taxon>
        <taxon>Longimicrobium</taxon>
    </lineage>
</organism>
<dbReference type="RefSeq" id="WP_170035437.1">
    <property type="nucleotide sequence ID" value="NZ_JABDTL010000001.1"/>
</dbReference>
<dbReference type="InterPro" id="IPR037257">
    <property type="entry name" value="T2SS_E_N_sf"/>
</dbReference>
<dbReference type="SUPFAM" id="SSF48452">
    <property type="entry name" value="TPR-like"/>
    <property type="match status" value="1"/>
</dbReference>